<dbReference type="InterPro" id="IPR006530">
    <property type="entry name" value="YD"/>
</dbReference>
<name>A0ABY0TDH5_9PROT</name>
<dbReference type="RefSeq" id="WP_218124314.1">
    <property type="nucleotide sequence ID" value="NZ_FNKY01000001.1"/>
</dbReference>
<protein>
    <submittedName>
        <fullName evidence="2">YD repeat-containing protein</fullName>
    </submittedName>
</protein>
<evidence type="ECO:0000313" key="3">
    <source>
        <dbReference type="Proteomes" id="UP000183471"/>
    </source>
</evidence>
<dbReference type="EMBL" id="FNKY01000001">
    <property type="protein sequence ID" value="SDQ66692.1"/>
    <property type="molecule type" value="Genomic_DNA"/>
</dbReference>
<evidence type="ECO:0000313" key="2">
    <source>
        <dbReference type="EMBL" id="SDQ66692.1"/>
    </source>
</evidence>
<dbReference type="Gene3D" id="2.180.10.10">
    <property type="entry name" value="RHS repeat-associated core"/>
    <property type="match status" value="1"/>
</dbReference>
<dbReference type="NCBIfam" id="TIGR01643">
    <property type="entry name" value="YD_repeat_2x"/>
    <property type="match status" value="1"/>
</dbReference>
<dbReference type="Proteomes" id="UP000183471">
    <property type="component" value="Unassembled WGS sequence"/>
</dbReference>
<keyword evidence="3" id="KW-1185">Reference proteome</keyword>
<dbReference type="InterPro" id="IPR031325">
    <property type="entry name" value="RHS_repeat"/>
</dbReference>
<organism evidence="2 3">
    <name type="scientific">Nitrosospira multiformis</name>
    <dbReference type="NCBI Taxonomy" id="1231"/>
    <lineage>
        <taxon>Bacteria</taxon>
        <taxon>Pseudomonadati</taxon>
        <taxon>Pseudomonadota</taxon>
        <taxon>Betaproteobacteria</taxon>
        <taxon>Nitrosomonadales</taxon>
        <taxon>Nitrosomonadaceae</taxon>
        <taxon>Nitrosospira</taxon>
    </lineage>
</organism>
<proteinExistence type="predicted"/>
<feature type="signal peptide" evidence="1">
    <location>
        <begin position="1"/>
        <end position="26"/>
    </location>
</feature>
<sequence>MSTRFRFRGLVFLGLVATAMSGPALAASVVYTYDALGRLSKATYSTGAIITYAYDAAGNRTSAVTTGAP</sequence>
<feature type="chain" id="PRO_5046878463" evidence="1">
    <location>
        <begin position="27"/>
        <end position="69"/>
    </location>
</feature>
<accession>A0ABY0TDH5</accession>
<evidence type="ECO:0000256" key="1">
    <source>
        <dbReference type="SAM" id="SignalP"/>
    </source>
</evidence>
<keyword evidence="1" id="KW-0732">Signal</keyword>
<gene>
    <name evidence="2" type="ORF">SAMN05216402_1768</name>
</gene>
<reference evidence="2 3" key="1">
    <citation type="submission" date="2016-10" db="EMBL/GenBank/DDBJ databases">
        <authorList>
            <person name="Varghese N."/>
            <person name="Submissions S."/>
        </authorList>
    </citation>
    <scope>NUCLEOTIDE SEQUENCE [LARGE SCALE GENOMIC DNA]</scope>
    <source>
        <strain evidence="2 3">Nl1</strain>
    </source>
</reference>
<comment type="caution">
    <text evidence="2">The sequence shown here is derived from an EMBL/GenBank/DDBJ whole genome shotgun (WGS) entry which is preliminary data.</text>
</comment>
<dbReference type="Pfam" id="PF05593">
    <property type="entry name" value="RHS_repeat"/>
    <property type="match status" value="1"/>
</dbReference>